<organism evidence="1 2">
    <name type="scientific">Pseudomonas triclosanedens</name>
    <dbReference type="NCBI Taxonomy" id="2961893"/>
    <lineage>
        <taxon>Bacteria</taxon>
        <taxon>Pseudomonadati</taxon>
        <taxon>Pseudomonadota</taxon>
        <taxon>Gammaproteobacteria</taxon>
        <taxon>Pseudomonadales</taxon>
        <taxon>Pseudomonadaceae</taxon>
        <taxon>Pseudomonas</taxon>
    </lineage>
</organism>
<keyword evidence="2" id="KW-1185">Reference proteome</keyword>
<gene>
    <name evidence="1" type="ORF">OU419_25905</name>
</gene>
<reference evidence="1" key="1">
    <citation type="submission" date="2022-11" db="EMBL/GenBank/DDBJ databases">
        <title>Pseudomonas triclosanedens sp. nov., a triclosan degrader isolated from activated sludge.</title>
        <authorList>
            <person name="Yin Y."/>
            <person name="Lu Z."/>
        </authorList>
    </citation>
    <scope>NUCLEOTIDE SEQUENCE</scope>
    <source>
        <strain evidence="1">ZM23</strain>
    </source>
</reference>
<proteinExistence type="predicted"/>
<evidence type="ECO:0000313" key="1">
    <source>
        <dbReference type="EMBL" id="WAI49141.1"/>
    </source>
</evidence>
<accession>A0ABY6ZWI7</accession>
<evidence type="ECO:0008006" key="3">
    <source>
        <dbReference type="Google" id="ProtNLM"/>
    </source>
</evidence>
<protein>
    <recommendedName>
        <fullName evidence="3">Glycosyltransferase</fullName>
    </recommendedName>
</protein>
<sequence length="289" mass="32326">MGRHAGSSKLARKVRKYRTRLQRKYLLLKYALVNRFGTRRVVAEGGPVVSLTSYSTRLRRVHITLESIAAGALLPSRLILWVDEEPVLADLPAPLRRLQARGLEVKRCNNYGPHKKYFPYVQGERIGAPLVTADDDVLYPQTWLAGLQAAHERTPDQVVCYKAKQVGIEDGVIQPYHGWMTQLDKAPSLRNFAIGVSGVLYPAALQEVLRREGDAFVPVTPKADDIWLHWHALRSGVRIRQISDTDEHFLSVPGTQDIALYSANLKQGGNDLVIAKLYAAEDIAAMLKD</sequence>
<dbReference type="RefSeq" id="WP_254472227.1">
    <property type="nucleotide sequence ID" value="NZ_CP113432.1"/>
</dbReference>
<dbReference type="EMBL" id="CP113432">
    <property type="protein sequence ID" value="WAI49141.1"/>
    <property type="molecule type" value="Genomic_DNA"/>
</dbReference>
<dbReference type="InterPro" id="IPR029044">
    <property type="entry name" value="Nucleotide-diphossugar_trans"/>
</dbReference>
<name>A0ABY6ZWI7_9PSED</name>
<dbReference type="SUPFAM" id="SSF53448">
    <property type="entry name" value="Nucleotide-diphospho-sugar transferases"/>
    <property type="match status" value="1"/>
</dbReference>
<dbReference type="Proteomes" id="UP001163624">
    <property type="component" value="Chromosome"/>
</dbReference>
<evidence type="ECO:0000313" key="2">
    <source>
        <dbReference type="Proteomes" id="UP001163624"/>
    </source>
</evidence>